<dbReference type="RefSeq" id="WP_169551490.1">
    <property type="nucleotide sequence ID" value="NZ_CP051677.1"/>
</dbReference>
<accession>A0A7L5DM91</accession>
<evidence type="ECO:0000313" key="2">
    <source>
        <dbReference type="Proteomes" id="UP000501128"/>
    </source>
</evidence>
<protein>
    <submittedName>
        <fullName evidence="1">Uncharacterized protein</fullName>
    </submittedName>
</protein>
<dbReference type="Proteomes" id="UP000501128">
    <property type="component" value="Chromosome"/>
</dbReference>
<sequence>MYFCEPVLFEIPVRPRIRKFIHTHLIDERGRRRPMLVSSDAQGASLWMWALAQSEKVQLNTGWRRPKPDNSYLHTDGAGRIMAPDDMTDVIGLAIHEFHKSRQQYLLNYAELEAFSSWVDYLIRNELICFCEEKQHLPLMERIRQFADCYDFSEDDISEANLKQIVYRHGSTQPDAFRSFNTGVALINHFTAYPMAA</sequence>
<dbReference type="AlphaFoldDB" id="A0A7L5DM91"/>
<name>A0A7L5DM91_9BACT</name>
<proteinExistence type="predicted"/>
<dbReference type="EMBL" id="CP051677">
    <property type="protein sequence ID" value="QJD79526.1"/>
    <property type="molecule type" value="Genomic_DNA"/>
</dbReference>
<keyword evidence="2" id="KW-1185">Reference proteome</keyword>
<gene>
    <name evidence="1" type="ORF">HH216_14740</name>
</gene>
<organism evidence="1 2">
    <name type="scientific">Spirosoma rhododendri</name>
    <dbReference type="NCBI Taxonomy" id="2728024"/>
    <lineage>
        <taxon>Bacteria</taxon>
        <taxon>Pseudomonadati</taxon>
        <taxon>Bacteroidota</taxon>
        <taxon>Cytophagia</taxon>
        <taxon>Cytophagales</taxon>
        <taxon>Cytophagaceae</taxon>
        <taxon>Spirosoma</taxon>
    </lineage>
</organism>
<evidence type="ECO:0000313" key="1">
    <source>
        <dbReference type="EMBL" id="QJD79526.1"/>
    </source>
</evidence>
<dbReference type="KEGG" id="srho:HH216_14740"/>
<reference evidence="1 2" key="1">
    <citation type="submission" date="2020-04" db="EMBL/GenBank/DDBJ databases">
        <title>Genome sequencing of novel species.</title>
        <authorList>
            <person name="Heo J."/>
            <person name="Kim S.-J."/>
            <person name="Kim J.-S."/>
            <person name="Hong S.-B."/>
            <person name="Kwon S.-W."/>
        </authorList>
    </citation>
    <scope>NUCLEOTIDE SEQUENCE [LARGE SCALE GENOMIC DNA]</scope>
    <source>
        <strain evidence="1 2">CJU-R4</strain>
    </source>
</reference>